<accession>A0A934QAW5</accession>
<feature type="transmembrane region" description="Helical" evidence="2">
    <location>
        <begin position="109"/>
        <end position="133"/>
    </location>
</feature>
<protein>
    <submittedName>
        <fullName evidence="3">DUF4190 domain-containing protein</fullName>
    </submittedName>
</protein>
<sequence length="288" mass="29044">MSDPNFPTPPPGSGNTPPPPQPPAAPGQFAPPAAYPPPTAPNPGYPAAGYPGPPPAPNQNRGLALSSMIVGIASLVLCGVLLLGFAGGVTAVILGIVAIKKSQSRGMSLTGIITGGLAILASIGIFLASLAFLGGLSNATTQALEELDREASQSTEQVTPDAPATDDSGDESTPGQDSTTDAPAAPGTWTEVATITGSADQQTDTIALSGGKVRVSYDFTDTAGMGTIVAAIYVMDEGKDLMKDGGIPDVMVTEAGAGETILRKSAGDYYVRVTAANASYTVKIEEQK</sequence>
<feature type="region of interest" description="Disordered" evidence="1">
    <location>
        <begin position="146"/>
        <end position="186"/>
    </location>
</feature>
<reference evidence="3" key="1">
    <citation type="submission" date="2020-12" db="EMBL/GenBank/DDBJ databases">
        <title>Leucobacter sp. CAS2, isolated from Chromium sludge.</title>
        <authorList>
            <person name="Xu Z."/>
        </authorList>
    </citation>
    <scope>NUCLEOTIDE SEQUENCE</scope>
    <source>
        <strain evidence="3">CSA2</strain>
    </source>
</reference>
<evidence type="ECO:0000256" key="2">
    <source>
        <dbReference type="SAM" id="Phobius"/>
    </source>
</evidence>
<dbReference type="EMBL" id="JAEHOI010000002">
    <property type="protein sequence ID" value="MBK0421013.1"/>
    <property type="molecule type" value="Genomic_DNA"/>
</dbReference>
<feature type="transmembrane region" description="Helical" evidence="2">
    <location>
        <begin position="68"/>
        <end position="97"/>
    </location>
</feature>
<proteinExistence type="predicted"/>
<dbReference type="Proteomes" id="UP000618733">
    <property type="component" value="Unassembled WGS sequence"/>
</dbReference>
<dbReference type="RefSeq" id="WP_200131209.1">
    <property type="nucleotide sequence ID" value="NZ_JAEHOI010000002.1"/>
</dbReference>
<feature type="compositionally biased region" description="Pro residues" evidence="1">
    <location>
        <begin position="1"/>
        <end position="25"/>
    </location>
</feature>
<evidence type="ECO:0000313" key="4">
    <source>
        <dbReference type="Proteomes" id="UP000618733"/>
    </source>
</evidence>
<feature type="compositionally biased region" description="Polar residues" evidence="1">
    <location>
        <begin position="171"/>
        <end position="181"/>
    </location>
</feature>
<keyword evidence="2" id="KW-1133">Transmembrane helix</keyword>
<keyword evidence="4" id="KW-1185">Reference proteome</keyword>
<keyword evidence="2" id="KW-0472">Membrane</keyword>
<dbReference type="AlphaFoldDB" id="A0A934QAW5"/>
<gene>
    <name evidence="3" type="ORF">JD292_02805</name>
</gene>
<organism evidence="3 4">
    <name type="scientific">Leucobacter edaphi</name>
    <dbReference type="NCBI Taxonomy" id="2796472"/>
    <lineage>
        <taxon>Bacteria</taxon>
        <taxon>Bacillati</taxon>
        <taxon>Actinomycetota</taxon>
        <taxon>Actinomycetes</taxon>
        <taxon>Micrococcales</taxon>
        <taxon>Microbacteriaceae</taxon>
        <taxon>Leucobacter</taxon>
    </lineage>
</organism>
<keyword evidence="2" id="KW-0812">Transmembrane</keyword>
<evidence type="ECO:0000313" key="3">
    <source>
        <dbReference type="EMBL" id="MBK0421013.1"/>
    </source>
</evidence>
<name>A0A934QAW5_9MICO</name>
<feature type="region of interest" description="Disordered" evidence="1">
    <location>
        <begin position="1"/>
        <end position="53"/>
    </location>
</feature>
<feature type="compositionally biased region" description="Pro residues" evidence="1">
    <location>
        <begin position="33"/>
        <end position="44"/>
    </location>
</feature>
<comment type="caution">
    <text evidence="3">The sequence shown here is derived from an EMBL/GenBank/DDBJ whole genome shotgun (WGS) entry which is preliminary data.</text>
</comment>
<evidence type="ECO:0000256" key="1">
    <source>
        <dbReference type="SAM" id="MobiDB-lite"/>
    </source>
</evidence>